<keyword evidence="2" id="KW-1185">Reference proteome</keyword>
<dbReference type="InterPro" id="IPR027417">
    <property type="entry name" value="P-loop_NTPase"/>
</dbReference>
<protein>
    <recommendedName>
        <fullName evidence="3">FtsK domain-containing protein</fullName>
    </recommendedName>
</protein>
<dbReference type="STRING" id="298654.FraEuI1c_5829"/>
<dbReference type="RefSeq" id="WP_013426931.1">
    <property type="nucleotide sequence ID" value="NC_014666.1"/>
</dbReference>
<dbReference type="KEGG" id="fri:FraEuI1c_5829"/>
<evidence type="ECO:0000313" key="1">
    <source>
        <dbReference type="EMBL" id="ADP83813.1"/>
    </source>
</evidence>
<accession>E3IX41</accession>
<proteinExistence type="predicted"/>
<evidence type="ECO:0000313" key="2">
    <source>
        <dbReference type="Proteomes" id="UP000002484"/>
    </source>
</evidence>
<dbReference type="Gene3D" id="3.40.50.300">
    <property type="entry name" value="P-loop containing nucleotide triphosphate hydrolases"/>
    <property type="match status" value="1"/>
</dbReference>
<dbReference type="InParanoid" id="E3IX41"/>
<reference evidence="1 2" key="1">
    <citation type="submission" date="2010-10" db="EMBL/GenBank/DDBJ databases">
        <title>Complete sequence of Frankia sp. EuI1c.</title>
        <authorList>
            <consortium name="US DOE Joint Genome Institute"/>
            <person name="Lucas S."/>
            <person name="Copeland A."/>
            <person name="Lapidus A."/>
            <person name="Cheng J.-F."/>
            <person name="Bruce D."/>
            <person name="Goodwin L."/>
            <person name="Pitluck S."/>
            <person name="Chertkov O."/>
            <person name="Detter J.C."/>
            <person name="Han C."/>
            <person name="Tapia R."/>
            <person name="Land M."/>
            <person name="Hauser L."/>
            <person name="Jeffries C."/>
            <person name="Kyrpides N."/>
            <person name="Ivanova N."/>
            <person name="Mikhailova N."/>
            <person name="Beauchemin N."/>
            <person name="Sen A."/>
            <person name="Sur S.A."/>
            <person name="Gtari M."/>
            <person name="Wall L."/>
            <person name="Tisa L."/>
            <person name="Woyke T."/>
        </authorList>
    </citation>
    <scope>NUCLEOTIDE SEQUENCE [LARGE SCALE GENOMIC DNA]</scope>
    <source>
        <strain evidence="2">DSM 45817 / CECT 9037 / EuI1c</strain>
    </source>
</reference>
<dbReference type="OrthoDB" id="3648675at2"/>
<evidence type="ECO:0008006" key="3">
    <source>
        <dbReference type="Google" id="ProtNLM"/>
    </source>
</evidence>
<dbReference type="EMBL" id="CP002299">
    <property type="protein sequence ID" value="ADP83813.1"/>
    <property type="molecule type" value="Genomic_DNA"/>
</dbReference>
<dbReference type="HOGENOM" id="CLU_780221_0_0_11"/>
<sequence length="355" mass="36596">MINAKAVPRMWDIGVAAAAGPLAGSRLGRPRTVAPGATTWPLQVRRGGALDPAALDAELPRIASALDVGLYEVALNCAPGSRAELQLVVSGLLSTVQPYPGPGVYDPAAIPVGRHLDGTAAPWQLYHQAVGLTGGVIIGATGAGTSTMLTSIAVSAAHTGWLAVWAGDLTGGGEIPAVSRHAARFAHTLPQIDALLGEANRRIDQRQAACAATRQAMHHPSPDEPALLLVLPRIDQIASRDRSLALRAGRIAYEGRKAGVALLATAPDSSPLSFGGDVRLRDALCAVNVALLRTTSRSETPGLAPGLHPERLPQDLPGTGYLPGAGSAAPFRGWHLTDHTADRHLAAAPTLPTAA</sequence>
<dbReference type="Proteomes" id="UP000002484">
    <property type="component" value="Chromosome"/>
</dbReference>
<gene>
    <name evidence="1" type="ordered locus">FraEuI1c_5829</name>
</gene>
<organism evidence="1 2">
    <name type="scientific">Pseudofrankia inefficax (strain DSM 45817 / CECT 9037 / DDB 130130 / EuI1c)</name>
    <name type="common">Frankia inefficax</name>
    <dbReference type="NCBI Taxonomy" id="298654"/>
    <lineage>
        <taxon>Bacteria</taxon>
        <taxon>Bacillati</taxon>
        <taxon>Actinomycetota</taxon>
        <taxon>Actinomycetes</taxon>
        <taxon>Frankiales</taxon>
        <taxon>Frankiaceae</taxon>
        <taxon>Pseudofrankia</taxon>
    </lineage>
</organism>
<dbReference type="AlphaFoldDB" id="E3IX41"/>
<dbReference type="eggNOG" id="COG1378">
    <property type="taxonomic scope" value="Bacteria"/>
</dbReference>
<name>E3IX41_PSEI1</name>